<keyword evidence="1" id="KW-1133">Transmembrane helix</keyword>
<dbReference type="EMBL" id="LWBS01000154">
    <property type="protein sequence ID" value="OAP94822.1"/>
    <property type="molecule type" value="Genomic_DNA"/>
</dbReference>
<accession>A0A179BT12</accession>
<protein>
    <recommendedName>
        <fullName evidence="3">Phage tail tape measure protein</fullName>
    </recommendedName>
</protein>
<comment type="caution">
    <text evidence="2">The sequence shown here is derived from an EMBL/GenBank/DDBJ whole genome shotgun (WGS) entry which is preliminary data.</text>
</comment>
<keyword evidence="1" id="KW-0812">Transmembrane</keyword>
<sequence length="614" mass="63089">MAANAEASVTLSLIDRVTGPIKRIAARISAISKRIALDRVGRSITNIGNRFRGLADGIGRTSGRLAGLLGLLGAGGAGAIATAYGLAKSASDVGSEIHDMAAQLGIGTQTLSEYLHVADQAGASGEAFAKGVEKLGINAVEASKGNKQLAAAFQSLGVHVKGSGGKLRSAEEILDDTMLALTKIKDPLKRNALVFKVFGKSGVELTKMLADGAEGIKAGREEARKLGIVWSQDAANAADAFGDGVNALGKRLNAFKTFVGVQLLPVINDAVESINNWLDANSGLIRSKLAEWVQRLGGFVRDLINPTSQIRIKFDEFATSIANAYSKVKPFVDFIGGPMNAALGLIGLWALAPAITAITLLATAFLGLGASIAGFAVKSLFQGVRGIASLFAGMAGTATTAGATAGASYGNAFTRSLRGAIRVGLLGLGAYAASQIIADMPTTKEGWTERLKENKASDDARSQAIMDNGGGAVNKALGFDFFRQKDDFENSTAKKLLDGIKGLFSGSGKPVAGVSGSLVVADALAARRYGFGGSTTDTLPGKAKDDAAAAVPDMIASNRTTSVTAPVNVNVTINAPAGADAAAMAAIARREFEDAGKDQARKIQSAISSSLSDN</sequence>
<proteinExistence type="predicted"/>
<name>A0A179BT12_RHILE</name>
<reference evidence="2" key="1">
    <citation type="submission" date="2016-04" db="EMBL/GenBank/DDBJ databases">
        <title>Fast-growing isolate from the root nodules of Vavilovia formosa.</title>
        <authorList>
            <person name="Kimeklis A."/>
            <person name="Safronova V."/>
            <person name="Belimov A."/>
            <person name="Andronov E."/>
        </authorList>
    </citation>
    <scope>NUCLEOTIDE SEQUENCE [LARGE SCALE GENOMIC DNA]</scope>
    <source>
        <strain evidence="2">Vaf-46</strain>
    </source>
</reference>
<feature type="transmembrane region" description="Helical" evidence="1">
    <location>
        <begin position="357"/>
        <end position="377"/>
    </location>
</feature>
<dbReference type="AlphaFoldDB" id="A0A179BT12"/>
<gene>
    <name evidence="2" type="ORF">A4U53_19645</name>
</gene>
<dbReference type="RefSeq" id="WP_064247237.1">
    <property type="nucleotide sequence ID" value="NZ_CAXURF020000001.1"/>
</dbReference>
<evidence type="ECO:0000313" key="2">
    <source>
        <dbReference type="EMBL" id="OAP94822.1"/>
    </source>
</evidence>
<evidence type="ECO:0008006" key="3">
    <source>
        <dbReference type="Google" id="ProtNLM"/>
    </source>
</evidence>
<keyword evidence="1" id="KW-0472">Membrane</keyword>
<organism evidence="2">
    <name type="scientific">Rhizobium leguminosarum</name>
    <dbReference type="NCBI Taxonomy" id="384"/>
    <lineage>
        <taxon>Bacteria</taxon>
        <taxon>Pseudomonadati</taxon>
        <taxon>Pseudomonadota</taxon>
        <taxon>Alphaproteobacteria</taxon>
        <taxon>Hyphomicrobiales</taxon>
        <taxon>Rhizobiaceae</taxon>
        <taxon>Rhizobium/Agrobacterium group</taxon>
        <taxon>Rhizobium</taxon>
    </lineage>
</organism>
<evidence type="ECO:0000256" key="1">
    <source>
        <dbReference type="SAM" id="Phobius"/>
    </source>
</evidence>